<dbReference type="OMA" id="IFFWDDE"/>
<dbReference type="STRING" id="690307.A0A1L9X0R4"/>
<proteinExistence type="predicted"/>
<dbReference type="AlphaFoldDB" id="A0A1L9X0R4"/>
<dbReference type="OrthoDB" id="2861623at2759"/>
<dbReference type="VEuPathDB" id="FungiDB:ASPACDRAFT_58369"/>
<dbReference type="GeneID" id="30977153"/>
<keyword evidence="2" id="KW-1185">Reference proteome</keyword>
<gene>
    <name evidence="1" type="ORF">ASPACDRAFT_58369</name>
</gene>
<reference evidence="2" key="1">
    <citation type="journal article" date="2017" name="Genome Biol.">
        <title>Comparative genomics reveals high biological diversity and specific adaptations in the industrially and medically important fungal genus Aspergillus.</title>
        <authorList>
            <person name="de Vries R.P."/>
            <person name="Riley R."/>
            <person name="Wiebenga A."/>
            <person name="Aguilar-Osorio G."/>
            <person name="Amillis S."/>
            <person name="Uchima C.A."/>
            <person name="Anderluh G."/>
            <person name="Asadollahi M."/>
            <person name="Askin M."/>
            <person name="Barry K."/>
            <person name="Battaglia E."/>
            <person name="Bayram O."/>
            <person name="Benocci T."/>
            <person name="Braus-Stromeyer S.A."/>
            <person name="Caldana C."/>
            <person name="Canovas D."/>
            <person name="Cerqueira G.C."/>
            <person name="Chen F."/>
            <person name="Chen W."/>
            <person name="Choi C."/>
            <person name="Clum A."/>
            <person name="Dos Santos R.A."/>
            <person name="Damasio A.R."/>
            <person name="Diallinas G."/>
            <person name="Emri T."/>
            <person name="Fekete E."/>
            <person name="Flipphi M."/>
            <person name="Freyberg S."/>
            <person name="Gallo A."/>
            <person name="Gournas C."/>
            <person name="Habgood R."/>
            <person name="Hainaut M."/>
            <person name="Harispe M.L."/>
            <person name="Henrissat B."/>
            <person name="Hilden K.S."/>
            <person name="Hope R."/>
            <person name="Hossain A."/>
            <person name="Karabika E."/>
            <person name="Karaffa L."/>
            <person name="Karanyi Z."/>
            <person name="Krasevec N."/>
            <person name="Kuo A."/>
            <person name="Kusch H."/>
            <person name="LaButti K."/>
            <person name="Lagendijk E.L."/>
            <person name="Lapidus A."/>
            <person name="Levasseur A."/>
            <person name="Lindquist E."/>
            <person name="Lipzen A."/>
            <person name="Logrieco A.F."/>
            <person name="MacCabe A."/>
            <person name="Maekelae M.R."/>
            <person name="Malavazi I."/>
            <person name="Melin P."/>
            <person name="Meyer V."/>
            <person name="Mielnichuk N."/>
            <person name="Miskei M."/>
            <person name="Molnar A.P."/>
            <person name="Mule G."/>
            <person name="Ngan C.Y."/>
            <person name="Orejas M."/>
            <person name="Orosz E."/>
            <person name="Ouedraogo J.P."/>
            <person name="Overkamp K.M."/>
            <person name="Park H.-S."/>
            <person name="Perrone G."/>
            <person name="Piumi F."/>
            <person name="Punt P.J."/>
            <person name="Ram A.F."/>
            <person name="Ramon A."/>
            <person name="Rauscher S."/>
            <person name="Record E."/>
            <person name="Riano-Pachon D.M."/>
            <person name="Robert V."/>
            <person name="Roehrig J."/>
            <person name="Ruller R."/>
            <person name="Salamov A."/>
            <person name="Salih N.S."/>
            <person name="Samson R.A."/>
            <person name="Sandor E."/>
            <person name="Sanguinetti M."/>
            <person name="Schuetze T."/>
            <person name="Sepcic K."/>
            <person name="Shelest E."/>
            <person name="Sherlock G."/>
            <person name="Sophianopoulou V."/>
            <person name="Squina F.M."/>
            <person name="Sun H."/>
            <person name="Susca A."/>
            <person name="Todd R.B."/>
            <person name="Tsang A."/>
            <person name="Unkles S.E."/>
            <person name="van de Wiele N."/>
            <person name="van Rossen-Uffink D."/>
            <person name="Oliveira J.V."/>
            <person name="Vesth T.C."/>
            <person name="Visser J."/>
            <person name="Yu J.-H."/>
            <person name="Zhou M."/>
            <person name="Andersen M.R."/>
            <person name="Archer D.B."/>
            <person name="Baker S.E."/>
            <person name="Benoit I."/>
            <person name="Brakhage A.A."/>
            <person name="Braus G.H."/>
            <person name="Fischer R."/>
            <person name="Frisvad J.C."/>
            <person name="Goldman G.H."/>
            <person name="Houbraken J."/>
            <person name="Oakley B."/>
            <person name="Pocsi I."/>
            <person name="Scazzocchio C."/>
            <person name="Seiboth B."/>
            <person name="vanKuyk P.A."/>
            <person name="Wortman J."/>
            <person name="Dyer P.S."/>
            <person name="Grigoriev I.V."/>
        </authorList>
    </citation>
    <scope>NUCLEOTIDE SEQUENCE [LARGE SCALE GENOMIC DNA]</scope>
    <source>
        <strain evidence="2">ATCC 16872 / CBS 172.66 / WB 5094</strain>
    </source>
</reference>
<dbReference type="EMBL" id="KV878973">
    <property type="protein sequence ID" value="OJK01984.1"/>
    <property type="molecule type" value="Genomic_DNA"/>
</dbReference>
<protein>
    <submittedName>
        <fullName evidence="1">Uncharacterized protein</fullName>
    </submittedName>
</protein>
<evidence type="ECO:0000313" key="2">
    <source>
        <dbReference type="Proteomes" id="UP000184546"/>
    </source>
</evidence>
<evidence type="ECO:0000313" key="1">
    <source>
        <dbReference type="EMBL" id="OJK01984.1"/>
    </source>
</evidence>
<dbReference type="SUPFAM" id="SSF48576">
    <property type="entry name" value="Terpenoid synthases"/>
    <property type="match status" value="1"/>
</dbReference>
<sequence length="364" mass="41705">MRRSQENPSLMSRLQGQILIIPELLARVYADWDADRHSHELDVRANIEEYFLNRWCPDRKKRQQLIKSNSAMLAGYFWSGSAVERFLPLAKFMYWMATIVLSLGRWYTTATALLALLNHALIPYLEIDCGRLANDAKGTQAYRESTLAFLKRTLEPEMLESGSSYDAADHNSGCFDEISPVLRSGTTVESLRRFADSLYECFWQRGFLIETRFAYDVRVPNWIYEDSHMRSMFRETAISCIILRQMAGQLDSLIPLKMLRDPSLSAQDAMNEACADLIQSKRVFQEAESSLSDSDEFRQLSAATKADVRMLLTGCKNMMVGNVKWSIPKIALFGSTYDTVPAPIMSRRGIQEALVLYLFYVIDW</sequence>
<name>A0A1L9X0R4_ASPA1</name>
<dbReference type="Proteomes" id="UP000184546">
    <property type="component" value="Unassembled WGS sequence"/>
</dbReference>
<dbReference type="Gene3D" id="1.10.600.10">
    <property type="entry name" value="Farnesyl Diphosphate Synthase"/>
    <property type="match status" value="2"/>
</dbReference>
<organism evidence="1 2">
    <name type="scientific">Aspergillus aculeatus (strain ATCC 16872 / CBS 172.66 / WB 5094)</name>
    <dbReference type="NCBI Taxonomy" id="690307"/>
    <lineage>
        <taxon>Eukaryota</taxon>
        <taxon>Fungi</taxon>
        <taxon>Dikarya</taxon>
        <taxon>Ascomycota</taxon>
        <taxon>Pezizomycotina</taxon>
        <taxon>Eurotiomycetes</taxon>
        <taxon>Eurotiomycetidae</taxon>
        <taxon>Eurotiales</taxon>
        <taxon>Aspergillaceae</taxon>
        <taxon>Aspergillus</taxon>
        <taxon>Aspergillus subgen. Circumdati</taxon>
    </lineage>
</organism>
<dbReference type="RefSeq" id="XP_020058323.1">
    <property type="nucleotide sequence ID" value="XM_020203339.1"/>
</dbReference>
<accession>A0A1L9X0R4</accession>
<dbReference type="InterPro" id="IPR008949">
    <property type="entry name" value="Isoprenoid_synthase_dom_sf"/>
</dbReference>